<dbReference type="OrthoDB" id="5348860at2"/>
<organism evidence="2 3">
    <name type="scientific">Photobacterium sanctipauli</name>
    <dbReference type="NCBI Taxonomy" id="1342794"/>
    <lineage>
        <taxon>Bacteria</taxon>
        <taxon>Pseudomonadati</taxon>
        <taxon>Pseudomonadota</taxon>
        <taxon>Gammaproteobacteria</taxon>
        <taxon>Vibrionales</taxon>
        <taxon>Vibrionaceae</taxon>
        <taxon>Photobacterium</taxon>
    </lineage>
</organism>
<dbReference type="RefSeq" id="WP_036821286.1">
    <property type="nucleotide sequence ID" value="NZ_JGVO01000322.1"/>
</dbReference>
<keyword evidence="3" id="KW-1185">Reference proteome</keyword>
<comment type="caution">
    <text evidence="2">The sequence shown here is derived from an EMBL/GenBank/DDBJ whole genome shotgun (WGS) entry which is preliminary data.</text>
</comment>
<gene>
    <name evidence="2" type="ORF">C9I98_13390</name>
</gene>
<accession>A0A2T3NSU6</accession>
<evidence type="ECO:0008006" key="4">
    <source>
        <dbReference type="Google" id="ProtNLM"/>
    </source>
</evidence>
<keyword evidence="1" id="KW-0732">Signal</keyword>
<sequence length="346" mass="37665">MTLQRSAFASLALLTLLTGCAEGPVSQQAATPTTSQPEDTAEAGKVQAFMLRGNVVLGHESRSIQPCGSSQQYWLQLPLSMQQDVDAITRPGYEPMYGEFIGFLEPAPEVGFAAGYDAVFKVKQLNLLSNEMRQGCQQPPHATRVFGNEPGWTVEVKDGQASLLRIGHDTELQAVTEQQSQSGQQRYAGKDFNLVMTKGQCNDTMSDSVFGWQAKLEWQGQQYQGCATLGSSDATRGWVGQYQGTSMMGDTPLFTTTIKLNPDHSATTEYDYPGDEPSLNETGFWQQTSATQVKVTMVSHQGRRLISERLFTLEDGQLTTQEETINGQTFPLGGAGLVLAPVAATD</sequence>
<evidence type="ECO:0000313" key="3">
    <source>
        <dbReference type="Proteomes" id="UP000241771"/>
    </source>
</evidence>
<feature type="signal peptide" evidence="1">
    <location>
        <begin position="1"/>
        <end position="21"/>
    </location>
</feature>
<name>A0A2T3NSU6_9GAMM</name>
<evidence type="ECO:0000313" key="2">
    <source>
        <dbReference type="EMBL" id="PSW19356.1"/>
    </source>
</evidence>
<dbReference type="EMBL" id="PYMA01000007">
    <property type="protein sequence ID" value="PSW19356.1"/>
    <property type="molecule type" value="Genomic_DNA"/>
</dbReference>
<proteinExistence type="predicted"/>
<dbReference type="PROSITE" id="PS51257">
    <property type="entry name" value="PROKAR_LIPOPROTEIN"/>
    <property type="match status" value="1"/>
</dbReference>
<dbReference type="AlphaFoldDB" id="A0A2T3NSU6"/>
<dbReference type="Gene3D" id="2.40.128.640">
    <property type="match status" value="1"/>
</dbReference>
<protein>
    <recommendedName>
        <fullName evidence="4">Lipoprotein</fullName>
    </recommendedName>
</protein>
<dbReference type="Proteomes" id="UP000241771">
    <property type="component" value="Unassembled WGS sequence"/>
</dbReference>
<reference evidence="2 3" key="1">
    <citation type="submission" date="2018-01" db="EMBL/GenBank/DDBJ databases">
        <title>Whole genome sequencing of Histamine producing bacteria.</title>
        <authorList>
            <person name="Butler K."/>
        </authorList>
    </citation>
    <scope>NUCLEOTIDE SEQUENCE [LARGE SCALE GENOMIC DNA]</scope>
    <source>
        <strain evidence="2 3">DSM 100436</strain>
    </source>
</reference>
<feature type="chain" id="PRO_5015411866" description="Lipoprotein" evidence="1">
    <location>
        <begin position="22"/>
        <end position="346"/>
    </location>
</feature>
<evidence type="ECO:0000256" key="1">
    <source>
        <dbReference type="SAM" id="SignalP"/>
    </source>
</evidence>